<gene>
    <name evidence="1" type="ORF">E2C01_010998</name>
</gene>
<evidence type="ECO:0000313" key="2">
    <source>
        <dbReference type="Proteomes" id="UP000324222"/>
    </source>
</evidence>
<comment type="caution">
    <text evidence="1">The sequence shown here is derived from an EMBL/GenBank/DDBJ whole genome shotgun (WGS) entry which is preliminary data.</text>
</comment>
<accession>A0A5B7DA81</accession>
<dbReference type="Proteomes" id="UP000324222">
    <property type="component" value="Unassembled WGS sequence"/>
</dbReference>
<sequence>MMQRTTLYVHSLHSEPLLSVQPLFCPSLPQPPSHIVPLCQDSESPALLTWKLMVRKKPEATSLGY</sequence>
<name>A0A5B7DA81_PORTR</name>
<evidence type="ECO:0000313" key="1">
    <source>
        <dbReference type="EMBL" id="MPC18123.1"/>
    </source>
</evidence>
<protein>
    <submittedName>
        <fullName evidence="1">Uncharacterized protein</fullName>
    </submittedName>
</protein>
<reference evidence="1 2" key="1">
    <citation type="submission" date="2019-05" db="EMBL/GenBank/DDBJ databases">
        <title>Another draft genome of Portunus trituberculatus and its Hox gene families provides insights of decapod evolution.</title>
        <authorList>
            <person name="Jeong J.-H."/>
            <person name="Song I."/>
            <person name="Kim S."/>
            <person name="Choi T."/>
            <person name="Kim D."/>
            <person name="Ryu S."/>
            <person name="Kim W."/>
        </authorList>
    </citation>
    <scope>NUCLEOTIDE SEQUENCE [LARGE SCALE GENOMIC DNA]</scope>
    <source>
        <tissue evidence="1">Muscle</tissue>
    </source>
</reference>
<keyword evidence="2" id="KW-1185">Reference proteome</keyword>
<dbReference type="EMBL" id="VSRR010000649">
    <property type="protein sequence ID" value="MPC18123.1"/>
    <property type="molecule type" value="Genomic_DNA"/>
</dbReference>
<proteinExistence type="predicted"/>
<organism evidence="1 2">
    <name type="scientific">Portunus trituberculatus</name>
    <name type="common">Swimming crab</name>
    <name type="synonym">Neptunus trituberculatus</name>
    <dbReference type="NCBI Taxonomy" id="210409"/>
    <lineage>
        <taxon>Eukaryota</taxon>
        <taxon>Metazoa</taxon>
        <taxon>Ecdysozoa</taxon>
        <taxon>Arthropoda</taxon>
        <taxon>Crustacea</taxon>
        <taxon>Multicrustacea</taxon>
        <taxon>Malacostraca</taxon>
        <taxon>Eumalacostraca</taxon>
        <taxon>Eucarida</taxon>
        <taxon>Decapoda</taxon>
        <taxon>Pleocyemata</taxon>
        <taxon>Brachyura</taxon>
        <taxon>Eubrachyura</taxon>
        <taxon>Portunoidea</taxon>
        <taxon>Portunidae</taxon>
        <taxon>Portuninae</taxon>
        <taxon>Portunus</taxon>
    </lineage>
</organism>
<dbReference type="AlphaFoldDB" id="A0A5B7DA81"/>